<keyword evidence="3" id="KW-0050">Antiport</keyword>
<dbReference type="GO" id="GO:0005886">
    <property type="term" value="C:plasma membrane"/>
    <property type="evidence" value="ECO:0007669"/>
    <property type="project" value="TreeGrafter"/>
</dbReference>
<dbReference type="GO" id="GO:0060292">
    <property type="term" value="P:long-term synaptic depression"/>
    <property type="evidence" value="ECO:0007669"/>
    <property type="project" value="TreeGrafter"/>
</dbReference>
<dbReference type="Pfam" id="PF01699">
    <property type="entry name" value="Na_Ca_ex"/>
    <property type="match status" value="1"/>
</dbReference>
<evidence type="ECO:0000313" key="12">
    <source>
        <dbReference type="Proteomes" id="UP000549394"/>
    </source>
</evidence>
<keyword evidence="4" id="KW-0106">Calcium</keyword>
<dbReference type="Gene3D" id="1.20.1420.30">
    <property type="entry name" value="NCX, central ion-binding region"/>
    <property type="match status" value="1"/>
</dbReference>
<feature type="region of interest" description="Disordered" evidence="8">
    <location>
        <begin position="117"/>
        <end position="145"/>
    </location>
</feature>
<feature type="transmembrane region" description="Helical" evidence="9">
    <location>
        <begin position="256"/>
        <end position="278"/>
    </location>
</feature>
<dbReference type="GO" id="GO:0060291">
    <property type="term" value="P:long-term synaptic potentiation"/>
    <property type="evidence" value="ECO:0007669"/>
    <property type="project" value="TreeGrafter"/>
</dbReference>
<keyword evidence="6 9" id="KW-1133">Transmembrane helix</keyword>
<sequence length="349" mass="38541">MQLMIHTIDPLNESKVHEKALRLHAIASMSVAVPERQEGEMNGFGANPPENGHIQAISNGRLSATPPPFANGTSLFNGQAAKNGSLPSSRNPSQHTTLTNINSIDDTEIKQEAVITRTTAIDNDKDDCSSQSDNQKMEELDEPNEPLDISWPKTLRKQITYILVAPIVFPLWITIPDVRKPNRRQFFPWTFIGSILWIAGYSYLMNWWAKTIGDTIGIDEAVMGLTFLAAGTSIPDLITSVIVAKKGYGDMAVSSSVGSNIFDVTVGLPLPWLIYGAVNGGSPYRVESKGMACSILLLFAMLLMVIIIIAMFKWRMNKTMGISMFFMYVIFLIVAILLELEKISCLIKT</sequence>
<proteinExistence type="inferred from homology"/>
<dbReference type="GO" id="GO:0005262">
    <property type="term" value="F:calcium channel activity"/>
    <property type="evidence" value="ECO:0007669"/>
    <property type="project" value="TreeGrafter"/>
</dbReference>
<feature type="domain" description="Sodium/calcium exchanger membrane region" evidence="10">
    <location>
        <begin position="188"/>
        <end position="336"/>
    </location>
</feature>
<reference evidence="11 12" key="1">
    <citation type="submission" date="2020-08" db="EMBL/GenBank/DDBJ databases">
        <authorList>
            <person name="Hejnol A."/>
        </authorList>
    </citation>
    <scope>NUCLEOTIDE SEQUENCE [LARGE SCALE GENOMIC DNA]</scope>
</reference>
<evidence type="ECO:0000256" key="7">
    <source>
        <dbReference type="ARBA" id="ARBA00023136"/>
    </source>
</evidence>
<evidence type="ECO:0000259" key="10">
    <source>
        <dbReference type="Pfam" id="PF01699"/>
    </source>
</evidence>
<dbReference type="EMBL" id="CAJFCJ010000020">
    <property type="protein sequence ID" value="CAD5124087.1"/>
    <property type="molecule type" value="Genomic_DNA"/>
</dbReference>
<protein>
    <submittedName>
        <fullName evidence="11">DgyrCDS12391</fullName>
    </submittedName>
</protein>
<dbReference type="AlphaFoldDB" id="A0A7I8W7V9"/>
<feature type="transmembrane region" description="Helical" evidence="9">
    <location>
        <begin position="221"/>
        <end position="244"/>
    </location>
</feature>
<feature type="transmembrane region" description="Helical" evidence="9">
    <location>
        <begin position="320"/>
        <end position="340"/>
    </location>
</feature>
<evidence type="ECO:0000256" key="2">
    <source>
        <dbReference type="ARBA" id="ARBA00005364"/>
    </source>
</evidence>
<evidence type="ECO:0000256" key="8">
    <source>
        <dbReference type="SAM" id="MobiDB-lite"/>
    </source>
</evidence>
<keyword evidence="4" id="KW-0406">Ion transport</keyword>
<keyword evidence="7 9" id="KW-0472">Membrane</keyword>
<evidence type="ECO:0000256" key="9">
    <source>
        <dbReference type="SAM" id="Phobius"/>
    </source>
</evidence>
<keyword evidence="4" id="KW-0813">Transport</keyword>
<evidence type="ECO:0000256" key="4">
    <source>
        <dbReference type="ARBA" id="ARBA00022568"/>
    </source>
</evidence>
<comment type="subcellular location">
    <subcellularLocation>
        <location evidence="1">Membrane</location>
        <topology evidence="1">Multi-pass membrane protein</topology>
    </subcellularLocation>
</comment>
<name>A0A7I8W7V9_9ANNE</name>
<dbReference type="InterPro" id="IPR004837">
    <property type="entry name" value="NaCa_Exmemb"/>
</dbReference>
<evidence type="ECO:0000256" key="1">
    <source>
        <dbReference type="ARBA" id="ARBA00004141"/>
    </source>
</evidence>
<evidence type="ECO:0000256" key="3">
    <source>
        <dbReference type="ARBA" id="ARBA00022449"/>
    </source>
</evidence>
<dbReference type="PANTHER" id="PTHR10846:SF72">
    <property type="entry name" value="SODIUM_POTASSIUM_CALCIUM EXCHANGER NCKX30C"/>
    <property type="match status" value="1"/>
</dbReference>
<dbReference type="InterPro" id="IPR044880">
    <property type="entry name" value="NCX_ion-bd_dom_sf"/>
</dbReference>
<dbReference type="InterPro" id="IPR004481">
    <property type="entry name" value="K/Na/Ca-exchanger"/>
</dbReference>
<organism evidence="11 12">
    <name type="scientific">Dimorphilus gyrociliatus</name>
    <dbReference type="NCBI Taxonomy" id="2664684"/>
    <lineage>
        <taxon>Eukaryota</taxon>
        <taxon>Metazoa</taxon>
        <taxon>Spiralia</taxon>
        <taxon>Lophotrochozoa</taxon>
        <taxon>Annelida</taxon>
        <taxon>Polychaeta</taxon>
        <taxon>Polychaeta incertae sedis</taxon>
        <taxon>Dinophilidae</taxon>
        <taxon>Dimorphilus</taxon>
    </lineage>
</organism>
<keyword evidence="12" id="KW-1185">Reference proteome</keyword>
<dbReference type="GO" id="GO:0008273">
    <property type="term" value="F:calcium, potassium:sodium antiporter activity"/>
    <property type="evidence" value="ECO:0007669"/>
    <property type="project" value="TreeGrafter"/>
</dbReference>
<keyword evidence="5 9" id="KW-0812">Transmembrane</keyword>
<dbReference type="GO" id="GO:0006874">
    <property type="term" value="P:intracellular calcium ion homeostasis"/>
    <property type="evidence" value="ECO:0007669"/>
    <property type="project" value="TreeGrafter"/>
</dbReference>
<gene>
    <name evidence="11" type="ORF">DGYR_LOCUS11680</name>
</gene>
<dbReference type="PANTHER" id="PTHR10846">
    <property type="entry name" value="SODIUM/POTASSIUM/CALCIUM EXCHANGER"/>
    <property type="match status" value="1"/>
</dbReference>
<evidence type="ECO:0000313" key="11">
    <source>
        <dbReference type="EMBL" id="CAD5124087.1"/>
    </source>
</evidence>
<dbReference type="Proteomes" id="UP000549394">
    <property type="component" value="Unassembled WGS sequence"/>
</dbReference>
<feature type="transmembrane region" description="Helical" evidence="9">
    <location>
        <begin position="159"/>
        <end position="175"/>
    </location>
</feature>
<comment type="similarity">
    <text evidence="2">Belongs to the Ca(2+):cation antiporter (CaCA) (TC 2.A.19) family. SLC24A subfamily.</text>
</comment>
<dbReference type="OrthoDB" id="2127281at2759"/>
<feature type="transmembrane region" description="Helical" evidence="9">
    <location>
        <begin position="187"/>
        <end position="209"/>
    </location>
</feature>
<accession>A0A7I8W7V9</accession>
<feature type="transmembrane region" description="Helical" evidence="9">
    <location>
        <begin position="290"/>
        <end position="314"/>
    </location>
</feature>
<feature type="region of interest" description="Disordered" evidence="8">
    <location>
        <begin position="75"/>
        <end position="103"/>
    </location>
</feature>
<comment type="caution">
    <text evidence="11">The sequence shown here is derived from an EMBL/GenBank/DDBJ whole genome shotgun (WGS) entry which is preliminary data.</text>
</comment>
<keyword evidence="4" id="KW-0109">Calcium transport</keyword>
<evidence type="ECO:0000256" key="6">
    <source>
        <dbReference type="ARBA" id="ARBA00022989"/>
    </source>
</evidence>
<dbReference type="FunFam" id="1.20.1420.30:FF:000002">
    <property type="entry name" value="Sodium/potassium/calcium exchanger 2 isoform 1"/>
    <property type="match status" value="1"/>
</dbReference>
<evidence type="ECO:0000256" key="5">
    <source>
        <dbReference type="ARBA" id="ARBA00022692"/>
    </source>
</evidence>